<evidence type="ECO:0000256" key="1">
    <source>
        <dbReference type="SAM" id="Phobius"/>
    </source>
</evidence>
<gene>
    <name evidence="2" type="ORF">ABC969_01150</name>
</gene>
<sequence length="137" mass="14405">MFRLAYVIALPLLLGLAGGPLLLVWQATPADAGSYAMAAVMGGALGLLVVVANVLGALIVNKIGLRSWAINSALFAGIALACFGFLIDWLDTMLRVIGGITALGARMLPWSLFLLNLLLCCVVHRGAFLPKKVRTVS</sequence>
<name>A0ABU9XMH5_9SPHN</name>
<reference evidence="2 3" key="1">
    <citation type="submission" date="2024-05" db="EMBL/GenBank/DDBJ databases">
        <authorList>
            <person name="Liu Q."/>
            <person name="Xin Y.-H."/>
        </authorList>
    </citation>
    <scope>NUCLEOTIDE SEQUENCE [LARGE SCALE GENOMIC DNA]</scope>
    <source>
        <strain evidence="2 3">CGMCC 1.15349</strain>
    </source>
</reference>
<proteinExistence type="predicted"/>
<keyword evidence="1" id="KW-1133">Transmembrane helix</keyword>
<dbReference type="EMBL" id="JBDIMF010000001">
    <property type="protein sequence ID" value="MEN2785025.1"/>
    <property type="molecule type" value="Genomic_DNA"/>
</dbReference>
<feature type="transmembrane region" description="Helical" evidence="1">
    <location>
        <begin position="68"/>
        <end position="87"/>
    </location>
</feature>
<feature type="transmembrane region" description="Helical" evidence="1">
    <location>
        <begin position="42"/>
        <end position="61"/>
    </location>
</feature>
<keyword evidence="1" id="KW-0812">Transmembrane</keyword>
<evidence type="ECO:0008006" key="4">
    <source>
        <dbReference type="Google" id="ProtNLM"/>
    </source>
</evidence>
<organism evidence="2 3">
    <name type="scientific">Sphingomonas qilianensis</name>
    <dbReference type="NCBI Taxonomy" id="1736690"/>
    <lineage>
        <taxon>Bacteria</taxon>
        <taxon>Pseudomonadati</taxon>
        <taxon>Pseudomonadota</taxon>
        <taxon>Alphaproteobacteria</taxon>
        <taxon>Sphingomonadales</taxon>
        <taxon>Sphingomonadaceae</taxon>
        <taxon>Sphingomonas</taxon>
    </lineage>
</organism>
<accession>A0ABU9XMH5</accession>
<comment type="caution">
    <text evidence="2">The sequence shown here is derived from an EMBL/GenBank/DDBJ whole genome shotgun (WGS) entry which is preliminary data.</text>
</comment>
<dbReference type="RefSeq" id="WP_345862399.1">
    <property type="nucleotide sequence ID" value="NZ_JBDIMF010000001.1"/>
</dbReference>
<feature type="transmembrane region" description="Helical" evidence="1">
    <location>
        <begin position="107"/>
        <end position="128"/>
    </location>
</feature>
<evidence type="ECO:0000313" key="3">
    <source>
        <dbReference type="Proteomes" id="UP001404104"/>
    </source>
</evidence>
<dbReference type="Proteomes" id="UP001404104">
    <property type="component" value="Unassembled WGS sequence"/>
</dbReference>
<keyword evidence="1" id="KW-0472">Membrane</keyword>
<keyword evidence="3" id="KW-1185">Reference proteome</keyword>
<protein>
    <recommendedName>
        <fullName evidence="4">Rod shape-determining protein MreD</fullName>
    </recommendedName>
</protein>
<evidence type="ECO:0000313" key="2">
    <source>
        <dbReference type="EMBL" id="MEN2785025.1"/>
    </source>
</evidence>